<evidence type="ECO:0000313" key="2">
    <source>
        <dbReference type="Proteomes" id="UP000078397"/>
    </source>
</evidence>
<dbReference type="KEGG" id="pchm:VFPPC_16957"/>
<evidence type="ECO:0000313" key="1">
    <source>
        <dbReference type="EMBL" id="OAQ58583.1"/>
    </source>
</evidence>
<sequence>MGQLLVTRREAARDWMPVHTARWQTNKERRRFCGRVESSGALVNARDDGNPVHAHSMFSSQSRPTRLQIARTNLILQHQIRLTQLRDGEMEKAKFTIRALKSGNQPKRTMPEARIWTMLGLINIALGPSQDRGGRYRGHDHDQRMMIED</sequence>
<proteinExistence type="predicted"/>
<protein>
    <submittedName>
        <fullName evidence="1">Uncharacterized protein</fullName>
    </submittedName>
</protein>
<reference evidence="1 2" key="1">
    <citation type="journal article" date="2016" name="PLoS Pathog.">
        <title>Biosynthesis of antibiotic leucinostatins in bio-control fungus Purpureocillium lilacinum and their inhibition on phytophthora revealed by genome mining.</title>
        <authorList>
            <person name="Wang G."/>
            <person name="Liu Z."/>
            <person name="Lin R."/>
            <person name="Li E."/>
            <person name="Mao Z."/>
            <person name="Ling J."/>
            <person name="Yang Y."/>
            <person name="Yin W.B."/>
            <person name="Xie B."/>
        </authorList>
    </citation>
    <scope>NUCLEOTIDE SEQUENCE [LARGE SCALE GENOMIC DNA]</scope>
    <source>
        <strain evidence="1">170</strain>
    </source>
</reference>
<gene>
    <name evidence="1" type="ORF">VFPPC_16957</name>
</gene>
<dbReference type="GeneID" id="28858703"/>
<name>A0A179F0G4_METCM</name>
<organism evidence="1 2">
    <name type="scientific">Pochonia chlamydosporia 170</name>
    <dbReference type="NCBI Taxonomy" id="1380566"/>
    <lineage>
        <taxon>Eukaryota</taxon>
        <taxon>Fungi</taxon>
        <taxon>Dikarya</taxon>
        <taxon>Ascomycota</taxon>
        <taxon>Pezizomycotina</taxon>
        <taxon>Sordariomycetes</taxon>
        <taxon>Hypocreomycetidae</taxon>
        <taxon>Hypocreales</taxon>
        <taxon>Clavicipitaceae</taxon>
        <taxon>Pochonia</taxon>
    </lineage>
</organism>
<keyword evidence="2" id="KW-1185">Reference proteome</keyword>
<dbReference type="EMBL" id="LSBJ02000010">
    <property type="protein sequence ID" value="OAQ58583.1"/>
    <property type="molecule type" value="Genomic_DNA"/>
</dbReference>
<dbReference type="Proteomes" id="UP000078397">
    <property type="component" value="Unassembled WGS sequence"/>
</dbReference>
<comment type="caution">
    <text evidence="1">The sequence shown here is derived from an EMBL/GenBank/DDBJ whole genome shotgun (WGS) entry which is preliminary data.</text>
</comment>
<accession>A0A179F0G4</accession>
<dbReference type="RefSeq" id="XP_018136710.1">
    <property type="nucleotide sequence ID" value="XM_018294709.1"/>
</dbReference>
<dbReference type="AlphaFoldDB" id="A0A179F0G4"/>